<dbReference type="InterPro" id="IPR006067">
    <property type="entry name" value="NO2/SO3_Rdtase_4Fe4S_dom"/>
</dbReference>
<dbReference type="EMBL" id="PYLO01000001">
    <property type="protein sequence ID" value="PST38859.1"/>
    <property type="molecule type" value="Genomic_DNA"/>
</dbReference>
<dbReference type="Gene3D" id="3.30.413.10">
    <property type="entry name" value="Sulfite Reductase Hemoprotein, domain 1"/>
    <property type="match status" value="2"/>
</dbReference>
<accession>A0A2T3FUC7</accession>
<dbReference type="PANTHER" id="PTHR32439:SF9">
    <property type="entry name" value="BLR3264 PROTEIN"/>
    <property type="match status" value="1"/>
</dbReference>
<dbReference type="PANTHER" id="PTHR32439">
    <property type="entry name" value="FERREDOXIN--NITRITE REDUCTASE, CHLOROPLASTIC"/>
    <property type="match status" value="1"/>
</dbReference>
<keyword evidence="1" id="KW-0004">4Fe-4S</keyword>
<dbReference type="Pfam" id="PF03460">
    <property type="entry name" value="NIR_SIR_ferr"/>
    <property type="match status" value="1"/>
</dbReference>
<dbReference type="InterPro" id="IPR045854">
    <property type="entry name" value="NO2/SO3_Rdtase_4Fe4S_sf"/>
</dbReference>
<reference evidence="9 10" key="1">
    <citation type="submission" date="2018-03" db="EMBL/GenBank/DDBJ databases">
        <title>Lachnoclostridium SNUG30386 gen.nov., sp.nov., isolated from human faeces.</title>
        <authorList>
            <person name="Seo B."/>
            <person name="Jeon K."/>
            <person name="Ko G."/>
        </authorList>
    </citation>
    <scope>NUCLEOTIDE SEQUENCE [LARGE SCALE GENOMIC DNA]</scope>
    <source>
        <strain evidence="9 10">SNUG30386</strain>
    </source>
</reference>
<dbReference type="SUPFAM" id="SSF55124">
    <property type="entry name" value="Nitrite/Sulfite reductase N-terminal domain-like"/>
    <property type="match status" value="2"/>
</dbReference>
<dbReference type="GO" id="GO:0046872">
    <property type="term" value="F:metal ion binding"/>
    <property type="evidence" value="ECO:0007669"/>
    <property type="project" value="UniProtKB-KW"/>
</dbReference>
<dbReference type="GO" id="GO:0020037">
    <property type="term" value="F:heme binding"/>
    <property type="evidence" value="ECO:0007669"/>
    <property type="project" value="InterPro"/>
</dbReference>
<dbReference type="Proteomes" id="UP000241048">
    <property type="component" value="Unassembled WGS sequence"/>
</dbReference>
<evidence type="ECO:0000259" key="7">
    <source>
        <dbReference type="Pfam" id="PF01077"/>
    </source>
</evidence>
<evidence type="ECO:0000313" key="10">
    <source>
        <dbReference type="Proteomes" id="UP000241048"/>
    </source>
</evidence>
<gene>
    <name evidence="9" type="ORF">C7U56_02685</name>
</gene>
<keyword evidence="2" id="KW-0349">Heme</keyword>
<proteinExistence type="predicted"/>
<dbReference type="InterPro" id="IPR051329">
    <property type="entry name" value="NIR_SIR_4Fe-4S"/>
</dbReference>
<keyword evidence="3" id="KW-0479">Metal-binding</keyword>
<dbReference type="RefSeq" id="WP_107000026.1">
    <property type="nucleotide sequence ID" value="NZ_JAQDZI010000001.1"/>
</dbReference>
<comment type="caution">
    <text evidence="9">The sequence shown here is derived from an EMBL/GenBank/DDBJ whole genome shotgun (WGS) entry which is preliminary data.</text>
</comment>
<feature type="domain" description="Nitrite/sulphite reductase 4Fe-4S" evidence="7">
    <location>
        <begin position="119"/>
        <end position="269"/>
    </location>
</feature>
<evidence type="ECO:0000256" key="6">
    <source>
        <dbReference type="ARBA" id="ARBA00023014"/>
    </source>
</evidence>
<evidence type="ECO:0000256" key="2">
    <source>
        <dbReference type="ARBA" id="ARBA00022617"/>
    </source>
</evidence>
<evidence type="ECO:0000256" key="3">
    <source>
        <dbReference type="ARBA" id="ARBA00022723"/>
    </source>
</evidence>
<keyword evidence="4" id="KW-0560">Oxidoreductase</keyword>
<dbReference type="AlphaFoldDB" id="A0A2T3FUC7"/>
<dbReference type="Pfam" id="PF01077">
    <property type="entry name" value="NIR_SIR"/>
    <property type="match status" value="1"/>
</dbReference>
<evidence type="ECO:0000313" key="9">
    <source>
        <dbReference type="EMBL" id="PST38859.1"/>
    </source>
</evidence>
<evidence type="ECO:0000259" key="8">
    <source>
        <dbReference type="Pfam" id="PF03460"/>
    </source>
</evidence>
<sequence>MIGIAPQEWKTDLPEFCEKTRDFYAGKMDKGSYKGFSGRYGSYAQKGGAASMLRLRMTAGCVSKEKLAFIAKAIRAYQVNMVHFTTCESVQFHNLDEKSVCELMEQALDAGIVTMGGGGDFPRNVMCSPLSGVEEGEYFDVMPWAKAAGEYLMTFINAEKMPRKLKVCFSNSPANVTHATYRDLGFAACPDGTFEVYSAGGLGNNPQFGVKVAEGVAPEKILYYIKAMWLTFRAYGNYENRGKARTRYMQEALGGAENYRKAYQEKLQEVLASGEQLDLSREEVMAAAGMKEKQGKTGDGSSASGERVLEQKQPGLYTVIWHPIGGQPRPETLASLGELMQSIDGTELRLAPDETAYIINLTGAEAEKILEATKETAQTKFETSVSCIGASICQVGARDSQALLQACVKAVGEAQIPDGALPQIHISGCPSSCGTHQTGPMGFRGGVRMADGKAQPAFVFYLGGNEVQGKETMGRELGTMFESEIPSFLVKLGKEIAARGLDFESYRTQYPDGIEKAAAEYLA</sequence>
<organism evidence="9 10">
    <name type="scientific">Clostridium fessum</name>
    <dbReference type="NCBI Taxonomy" id="2126740"/>
    <lineage>
        <taxon>Bacteria</taxon>
        <taxon>Bacillati</taxon>
        <taxon>Bacillota</taxon>
        <taxon>Clostridia</taxon>
        <taxon>Eubacteriales</taxon>
        <taxon>Clostridiaceae</taxon>
        <taxon>Clostridium</taxon>
    </lineage>
</organism>
<evidence type="ECO:0000256" key="4">
    <source>
        <dbReference type="ARBA" id="ARBA00023002"/>
    </source>
</evidence>
<dbReference type="GO" id="GO:0051539">
    <property type="term" value="F:4 iron, 4 sulfur cluster binding"/>
    <property type="evidence" value="ECO:0007669"/>
    <property type="project" value="UniProtKB-KW"/>
</dbReference>
<dbReference type="GeneID" id="79841537"/>
<dbReference type="SUPFAM" id="SSF56014">
    <property type="entry name" value="Nitrite and sulphite reductase 4Fe-4S domain-like"/>
    <property type="match status" value="2"/>
</dbReference>
<dbReference type="Gene3D" id="3.90.480.10">
    <property type="entry name" value="Sulfite Reductase Hemoprotein,Domain 2"/>
    <property type="match status" value="1"/>
</dbReference>
<dbReference type="GO" id="GO:0016491">
    <property type="term" value="F:oxidoreductase activity"/>
    <property type="evidence" value="ECO:0007669"/>
    <property type="project" value="UniProtKB-KW"/>
</dbReference>
<keyword evidence="5" id="KW-0408">Iron</keyword>
<evidence type="ECO:0000256" key="1">
    <source>
        <dbReference type="ARBA" id="ARBA00022485"/>
    </source>
</evidence>
<dbReference type="InterPro" id="IPR005117">
    <property type="entry name" value="NiRdtase/SiRdtase_haem-b_fer"/>
</dbReference>
<evidence type="ECO:0000256" key="5">
    <source>
        <dbReference type="ARBA" id="ARBA00023004"/>
    </source>
</evidence>
<keyword evidence="10" id="KW-1185">Reference proteome</keyword>
<keyword evidence="6" id="KW-0411">Iron-sulfur</keyword>
<feature type="domain" description="Nitrite/Sulfite reductase ferredoxin-like" evidence="8">
    <location>
        <begin position="44"/>
        <end position="107"/>
    </location>
</feature>
<protein>
    <submittedName>
        <fullName evidence="9">Ferredoxin--nitrite reductase</fullName>
    </submittedName>
</protein>
<dbReference type="InterPro" id="IPR036136">
    <property type="entry name" value="Nit/Sulf_reduc_fer-like_dom_sf"/>
</dbReference>
<name>A0A2T3FUC7_9CLOT</name>